<feature type="transmembrane region" description="Helical" evidence="2">
    <location>
        <begin position="282"/>
        <end position="301"/>
    </location>
</feature>
<dbReference type="KEGG" id="mcos:GM418_04740"/>
<dbReference type="GO" id="GO:0003677">
    <property type="term" value="F:DNA binding"/>
    <property type="evidence" value="ECO:0007669"/>
    <property type="project" value="InterPro"/>
</dbReference>
<feature type="transmembrane region" description="Helical" evidence="2">
    <location>
        <begin position="337"/>
        <end position="356"/>
    </location>
</feature>
<feature type="transmembrane region" description="Helical" evidence="2">
    <location>
        <begin position="215"/>
        <end position="236"/>
    </location>
</feature>
<dbReference type="Pfam" id="PF07695">
    <property type="entry name" value="7TMR-DISM_7TM"/>
    <property type="match status" value="1"/>
</dbReference>
<evidence type="ECO:0000259" key="4">
    <source>
        <dbReference type="Pfam" id="PF07696"/>
    </source>
</evidence>
<proteinExistence type="predicted"/>
<keyword evidence="2" id="KW-1133">Transmembrane helix</keyword>
<feature type="coiled-coil region" evidence="1">
    <location>
        <begin position="389"/>
        <end position="430"/>
    </location>
</feature>
<dbReference type="EMBL" id="CP046401">
    <property type="protein sequence ID" value="QGY42988.1"/>
    <property type="molecule type" value="Genomic_DNA"/>
</dbReference>
<evidence type="ECO:0000259" key="3">
    <source>
        <dbReference type="Pfam" id="PF07695"/>
    </source>
</evidence>
<feature type="domain" description="7TM-DISM receptor extracellular" evidence="3">
    <location>
        <begin position="188"/>
        <end position="385"/>
    </location>
</feature>
<dbReference type="Proteomes" id="UP000428260">
    <property type="component" value="Chromosome"/>
</dbReference>
<evidence type="ECO:0000256" key="2">
    <source>
        <dbReference type="SAM" id="Phobius"/>
    </source>
</evidence>
<evidence type="ECO:0000313" key="5">
    <source>
        <dbReference type="EMBL" id="QGY42988.1"/>
    </source>
</evidence>
<accession>A0A6I6JPL3</accession>
<evidence type="ECO:0000256" key="1">
    <source>
        <dbReference type="SAM" id="Coils"/>
    </source>
</evidence>
<dbReference type="AlphaFoldDB" id="A0A6I6JPL3"/>
<organism evidence="5 6">
    <name type="scientific">Maribellus comscasis</name>
    <dbReference type="NCBI Taxonomy" id="2681766"/>
    <lineage>
        <taxon>Bacteria</taxon>
        <taxon>Pseudomonadati</taxon>
        <taxon>Bacteroidota</taxon>
        <taxon>Bacteroidia</taxon>
        <taxon>Marinilabiliales</taxon>
        <taxon>Prolixibacteraceae</taxon>
        <taxon>Maribellus</taxon>
    </lineage>
</organism>
<gene>
    <name evidence="5" type="ORF">GM418_04740</name>
</gene>
<dbReference type="InterPro" id="IPR011622">
    <property type="entry name" value="7TMR_DISM_rcpt_extracell_dom2"/>
</dbReference>
<dbReference type="InterPro" id="IPR016032">
    <property type="entry name" value="Sig_transdc_resp-reg_C-effctor"/>
</dbReference>
<keyword evidence="2" id="KW-0472">Membrane</keyword>
<dbReference type="Gene3D" id="2.60.40.2380">
    <property type="match status" value="1"/>
</dbReference>
<dbReference type="InterPro" id="IPR011623">
    <property type="entry name" value="7TMR_DISM_rcpt_extracell_dom1"/>
</dbReference>
<dbReference type="SUPFAM" id="SSF46894">
    <property type="entry name" value="C-terminal effector domain of the bipartite response regulators"/>
    <property type="match status" value="1"/>
</dbReference>
<sequence>MYFHHKRICLFTIILLAVLLPAKLFSKEKKELRQELPEIISKLQFYKGHEDLSVDSVHNLPENLFKEFTSYTISEKEVFWLKIVIDNQQAATDEYFIHFNSHLDDIYLYQKNDNGVWIEERSGVLIPEKLKTVKGFIKDKIPFTISNGSSTILYLKIENQIEKYLDTKKIWIVDSKSFNRIFIQTKQIQSIFLGIVVILCFFNLLLFLSTGTRIYLYYMLYAIFSSIYFIYAFQYFETGYFANHPHVSLYLFFSATFIPVVYCWFLYELLKTDVNDFVRSIVKKYAITVSAFALLILIIALFDYTTGVLVDDIYSIVNSIIVVLLVVLLFRKVSNTVKIVLSGSVFLVAGVFSTIVLNFQNETPGHGYFFQSGFFIELIFFTVAINFTYQNERLEKLKFELKNASLENEKLAKEREAQKLREQINLKERDLATKVFAISQKEMLIKNVTSHLEKQVQNNSVKVKDIKEVISNLSSKMNDNHWEEFETHFIQVHPDFYRLLNKKYPGLTRTERKLCAFIKLNLTTKEIAGITKRNPESIHMTRCRLRRKMGLNKSENLDNVINNIK</sequence>
<keyword evidence="1" id="KW-0175">Coiled coil</keyword>
<feature type="transmembrane region" description="Helical" evidence="2">
    <location>
        <begin position="368"/>
        <end position="389"/>
    </location>
</feature>
<keyword evidence="2" id="KW-0812">Transmembrane</keyword>
<feature type="transmembrane region" description="Helical" evidence="2">
    <location>
        <begin position="313"/>
        <end position="330"/>
    </location>
</feature>
<feature type="domain" description="7TM-DISM receptor extracellular" evidence="4">
    <location>
        <begin position="51"/>
        <end position="160"/>
    </location>
</feature>
<name>A0A6I6JPL3_9BACT</name>
<evidence type="ECO:0000313" key="6">
    <source>
        <dbReference type="Proteomes" id="UP000428260"/>
    </source>
</evidence>
<evidence type="ECO:0008006" key="7">
    <source>
        <dbReference type="Google" id="ProtNLM"/>
    </source>
</evidence>
<feature type="transmembrane region" description="Helical" evidence="2">
    <location>
        <begin position="188"/>
        <end position="208"/>
    </location>
</feature>
<reference evidence="5 6" key="1">
    <citation type="submission" date="2019-11" db="EMBL/GenBank/DDBJ databases">
        <authorList>
            <person name="Zheng R.K."/>
            <person name="Sun C.M."/>
        </authorList>
    </citation>
    <scope>NUCLEOTIDE SEQUENCE [LARGE SCALE GENOMIC DNA]</scope>
    <source>
        <strain evidence="5 6">WC007</strain>
    </source>
</reference>
<dbReference type="Pfam" id="PF07696">
    <property type="entry name" value="7TMR-DISMED2"/>
    <property type="match status" value="1"/>
</dbReference>
<protein>
    <recommendedName>
        <fullName evidence="7">HTH luxR-type domain-containing protein</fullName>
    </recommendedName>
</protein>
<dbReference type="GO" id="GO:0006355">
    <property type="term" value="P:regulation of DNA-templated transcription"/>
    <property type="evidence" value="ECO:0007669"/>
    <property type="project" value="InterPro"/>
</dbReference>
<keyword evidence="6" id="KW-1185">Reference proteome</keyword>
<feature type="transmembrane region" description="Helical" evidence="2">
    <location>
        <begin position="248"/>
        <end position="270"/>
    </location>
</feature>